<gene>
    <name evidence="1" type="ORF">DW206_04080</name>
</gene>
<reference evidence="1 2" key="1">
    <citation type="submission" date="2018-08" db="EMBL/GenBank/DDBJ databases">
        <title>A genome reference for cultivated species of the human gut microbiota.</title>
        <authorList>
            <person name="Zou Y."/>
            <person name="Xue W."/>
            <person name="Luo G."/>
        </authorList>
    </citation>
    <scope>NUCLEOTIDE SEQUENCE [LARGE SCALE GENOMIC DNA]</scope>
    <source>
        <strain evidence="1 2">AM17-48</strain>
    </source>
</reference>
<name>A0A414X9V4_BACOV</name>
<evidence type="ECO:0000313" key="2">
    <source>
        <dbReference type="Proteomes" id="UP000283329"/>
    </source>
</evidence>
<protein>
    <submittedName>
        <fullName evidence="1">Uncharacterized protein</fullName>
    </submittedName>
</protein>
<dbReference type="Proteomes" id="UP000283329">
    <property type="component" value="Unassembled WGS sequence"/>
</dbReference>
<comment type="caution">
    <text evidence="1">The sequence shown here is derived from an EMBL/GenBank/DDBJ whole genome shotgun (WGS) entry which is preliminary data.</text>
</comment>
<accession>A0A414X9V4</accession>
<sequence length="669" mass="76028">MFRCQILINGISYEATDDLKNWDDFGISQKRSNYDGVIRSFSTSFDFVNRSYDLLKEEFYKNYLSSKAGIVFYKRNNSWNWDEVFRCALDFSTYSEDGSVVSINAIDNTLAAIIKAKKSIQYEYLVADLETSTLKYDGLKFQYEGKYTLGGSSYESDGVAYINIQKIFATTSGPYHYSIPLYKLENSELPKLDSPLRFDDVSFTELSNLNECSPFIEALSDIYVDINFRTDYYVTTYYGGIDKIFLLIFKKDSAGNITEVKSYESDGFYKYINDVIPNVYLAKGESLIFAIRIYFSRDVSNNIDIAFPNFSFSISFKSRINSVDINVISPSNILSKLLDSMTENTIDHKGVIDVTLPSSGGITPIKFNRLLERTYIMAAESARGLPKAKIYTSYKKFCEWMEAEFGYVPVINENTVTFMHRDKLFSSTVVKDLGTEINDYEFSVNDSLIYSSVKVGYDKQDYDSINGRDEFRFTNEFSTGLKLTDNTLSLISPYRADAYGIEFLVQKRGEDTTDNDSDNDVFFVECDDSVPVDQPLPLYRPYTEDQLSGLLSPDTMFNLNYSPRFMLEANKKYIGACTNMLKFTSSDGNSDVSIDGVKETDDFSIPERLFTVSEVEVETSDISAPDDLLGLVSLNNKGRIITGYIKQIKSYIGKAKSSSYTLIVKDIKK</sequence>
<proteinExistence type="predicted"/>
<organism evidence="1 2">
    <name type="scientific">Bacteroides ovatus</name>
    <dbReference type="NCBI Taxonomy" id="28116"/>
    <lineage>
        <taxon>Bacteria</taxon>
        <taxon>Pseudomonadati</taxon>
        <taxon>Bacteroidota</taxon>
        <taxon>Bacteroidia</taxon>
        <taxon>Bacteroidales</taxon>
        <taxon>Bacteroidaceae</taxon>
        <taxon>Bacteroides</taxon>
    </lineage>
</organism>
<dbReference type="AlphaFoldDB" id="A0A414X9V4"/>
<evidence type="ECO:0000313" key="1">
    <source>
        <dbReference type="EMBL" id="RHH52282.1"/>
    </source>
</evidence>
<dbReference type="EMBL" id="QRJR01000002">
    <property type="protein sequence ID" value="RHH52282.1"/>
    <property type="molecule type" value="Genomic_DNA"/>
</dbReference>
<dbReference type="RefSeq" id="WP_118299321.1">
    <property type="nucleotide sequence ID" value="NZ_QRJR01000002.1"/>
</dbReference>